<dbReference type="AlphaFoldDB" id="A0A9W7X4W1"/>
<evidence type="ECO:0000313" key="1">
    <source>
        <dbReference type="EMBL" id="KAI7814757.1"/>
    </source>
</evidence>
<organism evidence="1 2">
    <name type="scientific">Triplophysa rosa</name>
    <name type="common">Cave loach</name>
    <dbReference type="NCBI Taxonomy" id="992332"/>
    <lineage>
        <taxon>Eukaryota</taxon>
        <taxon>Metazoa</taxon>
        <taxon>Chordata</taxon>
        <taxon>Craniata</taxon>
        <taxon>Vertebrata</taxon>
        <taxon>Euteleostomi</taxon>
        <taxon>Actinopterygii</taxon>
        <taxon>Neopterygii</taxon>
        <taxon>Teleostei</taxon>
        <taxon>Ostariophysi</taxon>
        <taxon>Cypriniformes</taxon>
        <taxon>Nemacheilidae</taxon>
        <taxon>Triplophysa</taxon>
    </lineage>
</organism>
<dbReference type="EMBL" id="JAFHDT010000001">
    <property type="protein sequence ID" value="KAI7814757.1"/>
    <property type="molecule type" value="Genomic_DNA"/>
</dbReference>
<sequence>MHRVRKNSRRFKRQKCEASVIDSWKIPPPLLGAARACSSARIDSAAEGAFPRIQVCSDGPITGFSND</sequence>
<dbReference type="Proteomes" id="UP001059041">
    <property type="component" value="Linkage Group LG1"/>
</dbReference>
<protein>
    <submittedName>
        <fullName evidence="1">Uncharacterized protein</fullName>
    </submittedName>
</protein>
<accession>A0A9W7X4W1</accession>
<name>A0A9W7X4W1_TRIRA</name>
<proteinExistence type="predicted"/>
<comment type="caution">
    <text evidence="1">The sequence shown here is derived from an EMBL/GenBank/DDBJ whole genome shotgun (WGS) entry which is preliminary data.</text>
</comment>
<reference evidence="1" key="1">
    <citation type="submission" date="2021-02" db="EMBL/GenBank/DDBJ databases">
        <title>Comparative genomics reveals that relaxation of natural selection precedes convergent phenotypic evolution of cavefish.</title>
        <authorList>
            <person name="Peng Z."/>
        </authorList>
    </citation>
    <scope>NUCLEOTIDE SEQUENCE</scope>
    <source>
        <tissue evidence="1">Muscle</tissue>
    </source>
</reference>
<gene>
    <name evidence="1" type="ORF">IRJ41_024016</name>
</gene>
<evidence type="ECO:0000313" key="2">
    <source>
        <dbReference type="Proteomes" id="UP001059041"/>
    </source>
</evidence>
<keyword evidence="2" id="KW-1185">Reference proteome</keyword>